<evidence type="ECO:0000313" key="2">
    <source>
        <dbReference type="Proteomes" id="UP001218218"/>
    </source>
</evidence>
<comment type="caution">
    <text evidence="1">The sequence shown here is derived from an EMBL/GenBank/DDBJ whole genome shotgun (WGS) entry which is preliminary data.</text>
</comment>
<name>A0AAD7EAP3_9AGAR</name>
<dbReference type="AlphaFoldDB" id="A0AAD7EAP3"/>
<gene>
    <name evidence="1" type="ORF">DFH08DRAFT_824628</name>
</gene>
<dbReference type="EMBL" id="JARIHO010000092">
    <property type="protein sequence ID" value="KAJ7306676.1"/>
    <property type="molecule type" value="Genomic_DNA"/>
</dbReference>
<proteinExistence type="predicted"/>
<protein>
    <submittedName>
        <fullName evidence="1">Uncharacterized protein</fullName>
    </submittedName>
</protein>
<sequence>MNMDSKKRSLNCRDAPIARFHVSAIRPLHTGQNTGCIDIQPSRSISRRFINDPYADASFHIEQKQGTFLRTHHIKINAMEREAKGFNSNHPAKQGLPYAIVYSYTVTQGTNKTQGSVYPPLGCSFDRKKATRSISELVLKGVSHAHRALILDLGPPFLTVISLQYHICCHLLLFA</sequence>
<evidence type="ECO:0000313" key="1">
    <source>
        <dbReference type="EMBL" id="KAJ7306676.1"/>
    </source>
</evidence>
<dbReference type="Proteomes" id="UP001218218">
    <property type="component" value="Unassembled WGS sequence"/>
</dbReference>
<accession>A0AAD7EAP3</accession>
<organism evidence="1 2">
    <name type="scientific">Mycena albidolilacea</name>
    <dbReference type="NCBI Taxonomy" id="1033008"/>
    <lineage>
        <taxon>Eukaryota</taxon>
        <taxon>Fungi</taxon>
        <taxon>Dikarya</taxon>
        <taxon>Basidiomycota</taxon>
        <taxon>Agaricomycotina</taxon>
        <taxon>Agaricomycetes</taxon>
        <taxon>Agaricomycetidae</taxon>
        <taxon>Agaricales</taxon>
        <taxon>Marasmiineae</taxon>
        <taxon>Mycenaceae</taxon>
        <taxon>Mycena</taxon>
    </lineage>
</organism>
<keyword evidence="2" id="KW-1185">Reference proteome</keyword>
<reference evidence="1" key="1">
    <citation type="submission" date="2023-03" db="EMBL/GenBank/DDBJ databases">
        <title>Massive genome expansion in bonnet fungi (Mycena s.s.) driven by repeated elements and novel gene families across ecological guilds.</title>
        <authorList>
            <consortium name="Lawrence Berkeley National Laboratory"/>
            <person name="Harder C.B."/>
            <person name="Miyauchi S."/>
            <person name="Viragh M."/>
            <person name="Kuo A."/>
            <person name="Thoen E."/>
            <person name="Andreopoulos B."/>
            <person name="Lu D."/>
            <person name="Skrede I."/>
            <person name="Drula E."/>
            <person name="Henrissat B."/>
            <person name="Morin E."/>
            <person name="Kohler A."/>
            <person name="Barry K."/>
            <person name="LaButti K."/>
            <person name="Morin E."/>
            <person name="Salamov A."/>
            <person name="Lipzen A."/>
            <person name="Mereny Z."/>
            <person name="Hegedus B."/>
            <person name="Baldrian P."/>
            <person name="Stursova M."/>
            <person name="Weitz H."/>
            <person name="Taylor A."/>
            <person name="Grigoriev I.V."/>
            <person name="Nagy L.G."/>
            <person name="Martin F."/>
            <person name="Kauserud H."/>
        </authorList>
    </citation>
    <scope>NUCLEOTIDE SEQUENCE</scope>
    <source>
        <strain evidence="1">CBHHK002</strain>
    </source>
</reference>